<dbReference type="EMBL" id="KZ679678">
    <property type="protein sequence ID" value="PTB56607.1"/>
    <property type="molecule type" value="Genomic_DNA"/>
</dbReference>
<feature type="chain" id="PRO_5015710711" description="Secreted protein" evidence="1">
    <location>
        <begin position="17"/>
        <end position="87"/>
    </location>
</feature>
<accession>A0A2T4AHS6</accession>
<gene>
    <name evidence="2" type="ORF">M431DRAFT_506373</name>
</gene>
<protein>
    <recommendedName>
        <fullName evidence="4">Secreted protein</fullName>
    </recommendedName>
</protein>
<dbReference type="RefSeq" id="XP_024776284.1">
    <property type="nucleotide sequence ID" value="XM_024918798.1"/>
</dbReference>
<name>A0A2T4AHS6_TRIHA</name>
<organism evidence="2 3">
    <name type="scientific">Trichoderma harzianum CBS 226.95</name>
    <dbReference type="NCBI Taxonomy" id="983964"/>
    <lineage>
        <taxon>Eukaryota</taxon>
        <taxon>Fungi</taxon>
        <taxon>Dikarya</taxon>
        <taxon>Ascomycota</taxon>
        <taxon>Pezizomycotina</taxon>
        <taxon>Sordariomycetes</taxon>
        <taxon>Hypocreomycetidae</taxon>
        <taxon>Hypocreales</taxon>
        <taxon>Hypocreaceae</taxon>
        <taxon>Trichoderma</taxon>
    </lineage>
</organism>
<feature type="non-terminal residue" evidence="2">
    <location>
        <position position="87"/>
    </location>
</feature>
<evidence type="ECO:0000313" key="3">
    <source>
        <dbReference type="Proteomes" id="UP000241690"/>
    </source>
</evidence>
<evidence type="ECO:0008006" key="4">
    <source>
        <dbReference type="Google" id="ProtNLM"/>
    </source>
</evidence>
<keyword evidence="1" id="KW-0732">Signal</keyword>
<proteinExistence type="predicted"/>
<feature type="signal peptide" evidence="1">
    <location>
        <begin position="1"/>
        <end position="16"/>
    </location>
</feature>
<evidence type="ECO:0000313" key="2">
    <source>
        <dbReference type="EMBL" id="PTB56607.1"/>
    </source>
</evidence>
<dbReference type="Proteomes" id="UP000241690">
    <property type="component" value="Unassembled WGS sequence"/>
</dbReference>
<keyword evidence="3" id="KW-1185">Reference proteome</keyword>
<dbReference type="GeneID" id="36627367"/>
<evidence type="ECO:0000256" key="1">
    <source>
        <dbReference type="SAM" id="SignalP"/>
    </source>
</evidence>
<sequence>MLKPVGLLLLLILCDSLDFSLFYGSFVSLSGSCPTAPRAIPLRLPTDFRYSNKLVPHRGSCARCDRYVTSTSGYPRRGLMRVNGSWV</sequence>
<reference evidence="2 3" key="1">
    <citation type="submission" date="2016-07" db="EMBL/GenBank/DDBJ databases">
        <title>Multiple horizontal gene transfer events from other fungi enriched the ability of initially mycotrophic Trichoderma (Ascomycota) to feed on dead plant biomass.</title>
        <authorList>
            <consortium name="DOE Joint Genome Institute"/>
            <person name="Aerts A."/>
            <person name="Atanasova L."/>
            <person name="Chenthamara K."/>
            <person name="Zhang J."/>
            <person name="Grujic M."/>
            <person name="Henrissat B."/>
            <person name="Kuo A."/>
            <person name="Salamov A."/>
            <person name="Lipzen A."/>
            <person name="Labutti K."/>
            <person name="Barry K."/>
            <person name="Miao Y."/>
            <person name="Rahimi M.J."/>
            <person name="Shen Q."/>
            <person name="Grigoriev I.V."/>
            <person name="Kubicek C.P."/>
            <person name="Druzhinina I.S."/>
        </authorList>
    </citation>
    <scope>NUCLEOTIDE SEQUENCE [LARGE SCALE GENOMIC DNA]</scope>
    <source>
        <strain evidence="2 3">CBS 226.95</strain>
    </source>
</reference>
<dbReference type="AlphaFoldDB" id="A0A2T4AHS6"/>
<dbReference type="PROSITE" id="PS51257">
    <property type="entry name" value="PROKAR_LIPOPROTEIN"/>
    <property type="match status" value="1"/>
</dbReference>